<dbReference type="InterPro" id="IPR008145">
    <property type="entry name" value="GK/Ca_channel_bsu"/>
</dbReference>
<evidence type="ECO:0000256" key="6">
    <source>
        <dbReference type="ARBA" id="ARBA00022840"/>
    </source>
</evidence>
<dbReference type="PROSITE" id="PS50052">
    <property type="entry name" value="GUANYLATE_KINASE_2"/>
    <property type="match status" value="1"/>
</dbReference>
<dbReference type="EMBL" id="CAETWZ010000018">
    <property type="protein sequence ID" value="CAB4367555.1"/>
    <property type="molecule type" value="Genomic_DNA"/>
</dbReference>
<proteinExistence type="inferred from homology"/>
<dbReference type="CDD" id="cd00071">
    <property type="entry name" value="GMPK"/>
    <property type="match status" value="1"/>
</dbReference>
<evidence type="ECO:0000256" key="2">
    <source>
        <dbReference type="ARBA" id="ARBA00012961"/>
    </source>
</evidence>
<evidence type="ECO:0000313" key="8">
    <source>
        <dbReference type="EMBL" id="CAB4367555.1"/>
    </source>
</evidence>
<dbReference type="SMART" id="SM00072">
    <property type="entry name" value="GuKc"/>
    <property type="match status" value="1"/>
</dbReference>
<dbReference type="Gene3D" id="3.30.63.10">
    <property type="entry name" value="Guanylate Kinase phosphate binding domain"/>
    <property type="match status" value="1"/>
</dbReference>
<gene>
    <name evidence="9" type="ORF">UFOPK2334_00232</name>
    <name evidence="10" type="ORF">UFOPK2870_00503</name>
    <name evidence="8" type="ORF">UFOPK4179_00339</name>
    <name evidence="11" type="ORF">UFOPK4293_00571</name>
</gene>
<evidence type="ECO:0000256" key="4">
    <source>
        <dbReference type="ARBA" id="ARBA00022741"/>
    </source>
</evidence>
<dbReference type="InterPro" id="IPR008144">
    <property type="entry name" value="Guanylate_kin-like_dom"/>
</dbReference>
<comment type="similarity">
    <text evidence="1">Belongs to the guanylate kinase family.</text>
</comment>
<dbReference type="EMBL" id="CAEZZL010000026">
    <property type="protein sequence ID" value="CAB4758633.1"/>
    <property type="molecule type" value="Genomic_DNA"/>
</dbReference>
<feature type="domain" description="Guanylate kinase-like" evidence="7">
    <location>
        <begin position="4"/>
        <end position="177"/>
    </location>
</feature>
<dbReference type="PANTHER" id="PTHR23117:SF13">
    <property type="entry name" value="GUANYLATE KINASE"/>
    <property type="match status" value="1"/>
</dbReference>
<organism evidence="10">
    <name type="scientific">freshwater metagenome</name>
    <dbReference type="NCBI Taxonomy" id="449393"/>
    <lineage>
        <taxon>unclassified sequences</taxon>
        <taxon>metagenomes</taxon>
        <taxon>ecological metagenomes</taxon>
    </lineage>
</organism>
<dbReference type="AlphaFoldDB" id="A0A6J6UIX8"/>
<evidence type="ECO:0000256" key="1">
    <source>
        <dbReference type="ARBA" id="ARBA00005790"/>
    </source>
</evidence>
<evidence type="ECO:0000313" key="11">
    <source>
        <dbReference type="EMBL" id="CAB5047742.1"/>
    </source>
</evidence>
<keyword evidence="6" id="KW-0067">ATP-binding</keyword>
<protein>
    <recommendedName>
        <fullName evidence="2">guanylate kinase</fullName>
        <ecNumber evidence="2">2.7.4.8</ecNumber>
    </recommendedName>
</protein>
<dbReference type="EMBL" id="CAEZXA010000010">
    <property type="protein sequence ID" value="CAB4665827.1"/>
    <property type="molecule type" value="Genomic_DNA"/>
</dbReference>
<evidence type="ECO:0000256" key="5">
    <source>
        <dbReference type="ARBA" id="ARBA00022777"/>
    </source>
</evidence>
<dbReference type="EC" id="2.7.4.8" evidence="2"/>
<dbReference type="InterPro" id="IPR017665">
    <property type="entry name" value="Guanylate_kinase"/>
</dbReference>
<keyword evidence="4" id="KW-0547">Nucleotide-binding</keyword>
<dbReference type="InterPro" id="IPR027417">
    <property type="entry name" value="P-loop_NTPase"/>
</dbReference>
<evidence type="ECO:0000259" key="7">
    <source>
        <dbReference type="PROSITE" id="PS50052"/>
    </source>
</evidence>
<name>A0A6J6UIX8_9ZZZZ</name>
<dbReference type="EMBL" id="CAFBQH010000026">
    <property type="protein sequence ID" value="CAB5047742.1"/>
    <property type="molecule type" value="Genomic_DNA"/>
</dbReference>
<dbReference type="Gene3D" id="3.40.50.300">
    <property type="entry name" value="P-loop containing nucleotide triphosphate hydrolases"/>
    <property type="match status" value="1"/>
</dbReference>
<reference evidence="10" key="1">
    <citation type="submission" date="2020-05" db="EMBL/GenBank/DDBJ databases">
        <authorList>
            <person name="Chiriac C."/>
            <person name="Salcher M."/>
            <person name="Ghai R."/>
            <person name="Kavagutti S V."/>
        </authorList>
    </citation>
    <scope>NUCLEOTIDE SEQUENCE</scope>
</reference>
<dbReference type="SUPFAM" id="SSF52540">
    <property type="entry name" value="P-loop containing nucleoside triphosphate hydrolases"/>
    <property type="match status" value="1"/>
</dbReference>
<evidence type="ECO:0000256" key="3">
    <source>
        <dbReference type="ARBA" id="ARBA00022679"/>
    </source>
</evidence>
<dbReference type="GO" id="GO:0005829">
    <property type="term" value="C:cytosol"/>
    <property type="evidence" value="ECO:0007669"/>
    <property type="project" value="TreeGrafter"/>
</dbReference>
<dbReference type="Pfam" id="PF00625">
    <property type="entry name" value="Guanylate_kin"/>
    <property type="match status" value="1"/>
</dbReference>
<sequence>MSDPIIVIVSGPGGAGKGTLVEALIQRDSSLWLSRSWTTRIQREGESSDAYVFVSRSEFEQHIADDGFLEWTEFLGNLYGSPRPSVDSGLDIVLEIELHGAQQVKVSHPEAILVFVRPPSREEQQRRLQGRGDPEHHVVERLRKAEDEEREGAALADVVVINEDFEQAVAEIQGIIGAARAERR</sequence>
<evidence type="ECO:0000313" key="10">
    <source>
        <dbReference type="EMBL" id="CAB4758633.1"/>
    </source>
</evidence>
<keyword evidence="5" id="KW-0418">Kinase</keyword>
<accession>A0A6J6UIX8</accession>
<keyword evidence="3" id="KW-0808">Transferase</keyword>
<dbReference type="GO" id="GO:0004385">
    <property type="term" value="F:GMP kinase activity"/>
    <property type="evidence" value="ECO:0007669"/>
    <property type="project" value="UniProtKB-EC"/>
</dbReference>
<evidence type="ECO:0000313" key="9">
    <source>
        <dbReference type="EMBL" id="CAB4665827.1"/>
    </source>
</evidence>
<dbReference type="NCBIfam" id="TIGR03263">
    <property type="entry name" value="guanyl_kin"/>
    <property type="match status" value="1"/>
</dbReference>
<dbReference type="GO" id="GO:0005524">
    <property type="term" value="F:ATP binding"/>
    <property type="evidence" value="ECO:0007669"/>
    <property type="project" value="UniProtKB-KW"/>
</dbReference>
<dbReference type="PANTHER" id="PTHR23117">
    <property type="entry name" value="GUANYLATE KINASE-RELATED"/>
    <property type="match status" value="1"/>
</dbReference>